<dbReference type="Gene3D" id="3.90.1150.10">
    <property type="entry name" value="Aspartate Aminotransferase, domain 1"/>
    <property type="match status" value="1"/>
</dbReference>
<gene>
    <name evidence="3" type="ORF">D9Q98_001169</name>
</gene>
<dbReference type="PANTHER" id="PTHR43092:SF2">
    <property type="entry name" value="HERCYNYLCYSTEINE SULFOXIDE LYASE"/>
    <property type="match status" value="1"/>
</dbReference>
<evidence type="ECO:0000313" key="4">
    <source>
        <dbReference type="Proteomes" id="UP001055712"/>
    </source>
</evidence>
<dbReference type="Gene3D" id="3.40.640.10">
    <property type="entry name" value="Type I PLP-dependent aspartate aminotransferase-like (Major domain)"/>
    <property type="match status" value="1"/>
</dbReference>
<dbReference type="AlphaFoldDB" id="A0A9D4U035"/>
<dbReference type="InterPro" id="IPR000192">
    <property type="entry name" value="Aminotrans_V_dom"/>
</dbReference>
<accession>A0A9D4U035</accession>
<dbReference type="Pfam" id="PF00266">
    <property type="entry name" value="Aminotran_5"/>
    <property type="match status" value="1"/>
</dbReference>
<keyword evidence="4" id="KW-1185">Reference proteome</keyword>
<evidence type="ECO:0000256" key="1">
    <source>
        <dbReference type="ARBA" id="ARBA00022898"/>
    </source>
</evidence>
<protein>
    <recommendedName>
        <fullName evidence="2">Aminotransferase class V domain-containing protein</fullName>
    </recommendedName>
</protein>
<reference evidence="3" key="2">
    <citation type="submission" date="2020-11" db="EMBL/GenBank/DDBJ databases">
        <authorList>
            <person name="Cecchin M."/>
            <person name="Marcolungo L."/>
            <person name="Rossato M."/>
            <person name="Girolomoni L."/>
            <person name="Cosentino E."/>
            <person name="Cuine S."/>
            <person name="Li-Beisson Y."/>
            <person name="Delledonne M."/>
            <person name="Ballottari M."/>
        </authorList>
    </citation>
    <scope>NUCLEOTIDE SEQUENCE</scope>
    <source>
        <strain evidence="3">211/11P</strain>
        <tissue evidence="3">Whole cell</tissue>
    </source>
</reference>
<dbReference type="SUPFAM" id="SSF53383">
    <property type="entry name" value="PLP-dependent transferases"/>
    <property type="match status" value="1"/>
</dbReference>
<dbReference type="InterPro" id="IPR015421">
    <property type="entry name" value="PyrdxlP-dep_Trfase_major"/>
</dbReference>
<feature type="domain" description="Aminotransferase class V" evidence="2">
    <location>
        <begin position="125"/>
        <end position="457"/>
    </location>
</feature>
<dbReference type="Proteomes" id="UP001055712">
    <property type="component" value="Unassembled WGS sequence"/>
</dbReference>
<evidence type="ECO:0000313" key="3">
    <source>
        <dbReference type="EMBL" id="KAI3438750.1"/>
    </source>
</evidence>
<dbReference type="PANTHER" id="PTHR43092">
    <property type="entry name" value="L-CYSTEINE DESULFHYDRASE"/>
    <property type="match status" value="1"/>
</dbReference>
<proteinExistence type="predicted"/>
<evidence type="ECO:0000259" key="2">
    <source>
        <dbReference type="Pfam" id="PF00266"/>
    </source>
</evidence>
<keyword evidence="1" id="KW-0663">Pyridoxal phosphate</keyword>
<organism evidence="3 4">
    <name type="scientific">Chlorella vulgaris</name>
    <name type="common">Green alga</name>
    <dbReference type="NCBI Taxonomy" id="3077"/>
    <lineage>
        <taxon>Eukaryota</taxon>
        <taxon>Viridiplantae</taxon>
        <taxon>Chlorophyta</taxon>
        <taxon>core chlorophytes</taxon>
        <taxon>Trebouxiophyceae</taxon>
        <taxon>Chlorellales</taxon>
        <taxon>Chlorellaceae</taxon>
        <taxon>Chlorella clade</taxon>
        <taxon>Chlorella</taxon>
    </lineage>
</organism>
<dbReference type="InterPro" id="IPR015422">
    <property type="entry name" value="PyrdxlP-dep_Trfase_small"/>
</dbReference>
<reference evidence="3" key="1">
    <citation type="journal article" date="2019" name="Plant J.">
        <title>Chlorella vulgaris genome assembly and annotation reveals the molecular basis for metabolic acclimation to high light conditions.</title>
        <authorList>
            <person name="Cecchin M."/>
            <person name="Marcolungo L."/>
            <person name="Rossato M."/>
            <person name="Girolomoni L."/>
            <person name="Cosentino E."/>
            <person name="Cuine S."/>
            <person name="Li-Beisson Y."/>
            <person name="Delledonne M."/>
            <person name="Ballottari M."/>
        </authorList>
    </citation>
    <scope>NUCLEOTIDE SEQUENCE</scope>
    <source>
        <strain evidence="3">211/11P</strain>
    </source>
</reference>
<name>A0A9D4U035_CHLVU</name>
<sequence length="469" mass="51009">MGTPAPTDQVHIASASQTLTIGYQGFGSFHNEDNVEFMASDPGWQPPPNHCQREVCLSGTAFGAPCRYQFLIDFDRWTFLNHGAFGAVLRCAHEEAEAWRRRCENQPLRFLDRELFAQLVRVMGELAAFVGSQRQDLVLLPNATTGLNVVTQSLRGRIGPGDVLFHLDVGYGSVKKMLQVVASQTGARAVQHTVQLPLSSPSQLVGQVATALPEGTRLAVFDAVTSNTGIVLPIQELVQLCHSRGIEVLIDGAHALGMLPLDLRQLGADYFVANCHKWLSGPRGSAMLHVQPKHQRHVHPVIVSHGYGSGFVSALLWDGNRDYAPLLAVSAALRAWQQLGPHAVRQYQRELLRQAVELLTQAWGTGTLVPLHMCGSMALVQLPRHCLPAASLQNLAPAEAHSGRDFAAAPSSATSADAKHVQDALYKLAIECPVKCIDGNLFVRISVHIYNELNDFEKLAAAVSGMCQI</sequence>
<dbReference type="OrthoDB" id="5978656at2759"/>
<comment type="caution">
    <text evidence="3">The sequence shown here is derived from an EMBL/GenBank/DDBJ whole genome shotgun (WGS) entry which is preliminary data.</text>
</comment>
<dbReference type="EMBL" id="SIDB01000001">
    <property type="protein sequence ID" value="KAI3438750.1"/>
    <property type="molecule type" value="Genomic_DNA"/>
</dbReference>
<dbReference type="InterPro" id="IPR015424">
    <property type="entry name" value="PyrdxlP-dep_Trfase"/>
</dbReference>